<evidence type="ECO:0000256" key="3">
    <source>
        <dbReference type="ARBA" id="ARBA00022741"/>
    </source>
</evidence>
<dbReference type="NCBIfam" id="NF046029">
    <property type="entry name" value="ProtAdlyltaseNmFic"/>
    <property type="match status" value="1"/>
</dbReference>
<protein>
    <recommendedName>
        <fullName evidence="5">protein adenylyltransferase</fullName>
        <ecNumber evidence="5">2.7.7.108</ecNumber>
    </recommendedName>
</protein>
<dbReference type="PANTHER" id="PTHR39560">
    <property type="entry name" value="PROTEIN ADENYLYLTRANSFERASE FIC-RELATED"/>
    <property type="match status" value="1"/>
</dbReference>
<gene>
    <name evidence="9" type="ORF">CVP05_05445</name>
</gene>
<dbReference type="Proteomes" id="UP000229329">
    <property type="component" value="Unassembled WGS sequence"/>
</dbReference>
<keyword evidence="4" id="KW-0067">ATP-binding</keyword>
<feature type="domain" description="Fido" evidence="8">
    <location>
        <begin position="34"/>
        <end position="168"/>
    </location>
</feature>
<dbReference type="GO" id="GO:0070733">
    <property type="term" value="F:AMPylase activity"/>
    <property type="evidence" value="ECO:0007669"/>
    <property type="project" value="UniProtKB-EC"/>
</dbReference>
<reference evidence="9 10" key="1">
    <citation type="submission" date="2017-11" db="EMBL/GenBank/DDBJ databases">
        <title>Reclassification of Bisgaard taxon 7 as Conservatibacter flavescens gen. nov., sp. nov.</title>
        <authorList>
            <person name="Christensen H."/>
        </authorList>
    </citation>
    <scope>NUCLEOTIDE SEQUENCE [LARGE SCALE GENOMIC DNA]</scope>
    <source>
        <strain evidence="9 10">7_4</strain>
    </source>
</reference>
<dbReference type="Pfam" id="PF02661">
    <property type="entry name" value="Fic"/>
    <property type="match status" value="1"/>
</dbReference>
<dbReference type="OrthoDB" id="9807853at2"/>
<dbReference type="PROSITE" id="PS51459">
    <property type="entry name" value="FIDO"/>
    <property type="match status" value="1"/>
</dbReference>
<comment type="catalytic activity">
    <reaction evidence="7">
        <text>L-tyrosyl-[protein] + ATP = O-(5'-adenylyl)-L-tyrosyl-[protein] + diphosphate</text>
        <dbReference type="Rhea" id="RHEA:54288"/>
        <dbReference type="Rhea" id="RHEA-COMP:10136"/>
        <dbReference type="Rhea" id="RHEA-COMP:13846"/>
        <dbReference type="ChEBI" id="CHEBI:30616"/>
        <dbReference type="ChEBI" id="CHEBI:33019"/>
        <dbReference type="ChEBI" id="CHEBI:46858"/>
        <dbReference type="ChEBI" id="CHEBI:83624"/>
        <dbReference type="EC" id="2.7.7.108"/>
    </reaction>
</comment>
<evidence type="ECO:0000259" key="8">
    <source>
        <dbReference type="PROSITE" id="PS51459"/>
    </source>
</evidence>
<comment type="caution">
    <text evidence="9">The sequence shown here is derived from an EMBL/GenBank/DDBJ whole genome shotgun (WGS) entry which is preliminary data.</text>
</comment>
<dbReference type="AlphaFoldDB" id="A0A2M8S3B2"/>
<organism evidence="9 10">
    <name type="scientific">Conservatibacter flavescens</name>
    <dbReference type="NCBI Taxonomy" id="28161"/>
    <lineage>
        <taxon>Bacteria</taxon>
        <taxon>Pseudomonadati</taxon>
        <taxon>Pseudomonadota</taxon>
        <taxon>Gammaproteobacteria</taxon>
        <taxon>Pasteurellales</taxon>
        <taxon>Pasteurellaceae</taxon>
        <taxon>Conservatibacter</taxon>
    </lineage>
</organism>
<sequence>MDNTIKYTQQIDQLSKQNAYQLYDSGDIHQLEVGTVKGLQAIHRYLFEGLYDFAGQIRELNISKGYFRFANALYLKEVLAVIEKMPENSFEQIIEKYVEMNIAHPFLEGNGRSTRIWLDLIFKKNLKKVVDWQKVDKKRYLQAMERSPVNDLELRFLLQNALTDQIDDREIFMKGIEQSYYYEQVE</sequence>
<proteinExistence type="predicted"/>
<dbReference type="PANTHER" id="PTHR39560:SF1">
    <property type="entry name" value="PROTEIN ADENYLYLTRANSFERASE FIC-RELATED"/>
    <property type="match status" value="1"/>
</dbReference>
<keyword evidence="10" id="KW-1185">Reference proteome</keyword>
<evidence type="ECO:0000256" key="5">
    <source>
        <dbReference type="ARBA" id="ARBA00034531"/>
    </source>
</evidence>
<evidence type="ECO:0000256" key="4">
    <source>
        <dbReference type="ARBA" id="ARBA00022840"/>
    </source>
</evidence>
<accession>A0A2M8S3B2</accession>
<keyword evidence="3" id="KW-0547">Nucleotide-binding</keyword>
<name>A0A2M8S3B2_9PAST</name>
<evidence type="ECO:0000256" key="1">
    <source>
        <dbReference type="ARBA" id="ARBA00022679"/>
    </source>
</evidence>
<dbReference type="Gene3D" id="1.10.3290.10">
    <property type="entry name" value="Fido-like domain"/>
    <property type="match status" value="1"/>
</dbReference>
<dbReference type="GO" id="GO:0051302">
    <property type="term" value="P:regulation of cell division"/>
    <property type="evidence" value="ECO:0007669"/>
    <property type="project" value="TreeGrafter"/>
</dbReference>
<evidence type="ECO:0000313" key="10">
    <source>
        <dbReference type="Proteomes" id="UP000229329"/>
    </source>
</evidence>
<dbReference type="InterPro" id="IPR003812">
    <property type="entry name" value="Fido"/>
</dbReference>
<dbReference type="EMBL" id="PHHA01000009">
    <property type="protein sequence ID" value="PJG85643.1"/>
    <property type="molecule type" value="Genomic_DNA"/>
</dbReference>
<evidence type="ECO:0000256" key="2">
    <source>
        <dbReference type="ARBA" id="ARBA00022695"/>
    </source>
</evidence>
<comment type="catalytic activity">
    <reaction evidence="6">
        <text>L-threonyl-[protein] + ATP = 3-O-(5'-adenylyl)-L-threonyl-[protein] + diphosphate</text>
        <dbReference type="Rhea" id="RHEA:54292"/>
        <dbReference type="Rhea" id="RHEA-COMP:11060"/>
        <dbReference type="Rhea" id="RHEA-COMP:13847"/>
        <dbReference type="ChEBI" id="CHEBI:30013"/>
        <dbReference type="ChEBI" id="CHEBI:30616"/>
        <dbReference type="ChEBI" id="CHEBI:33019"/>
        <dbReference type="ChEBI" id="CHEBI:138113"/>
        <dbReference type="EC" id="2.7.7.108"/>
    </reaction>
</comment>
<dbReference type="GO" id="GO:0005524">
    <property type="term" value="F:ATP binding"/>
    <property type="evidence" value="ECO:0007669"/>
    <property type="project" value="UniProtKB-KW"/>
</dbReference>
<dbReference type="FunFam" id="1.10.3290.10:FF:000002">
    <property type="entry name" value="Protein adenylyltransferase NmFic"/>
    <property type="match status" value="1"/>
</dbReference>
<evidence type="ECO:0000313" key="9">
    <source>
        <dbReference type="EMBL" id="PJG85643.1"/>
    </source>
</evidence>
<keyword evidence="2" id="KW-0548">Nucleotidyltransferase</keyword>
<dbReference type="SUPFAM" id="SSF140931">
    <property type="entry name" value="Fic-like"/>
    <property type="match status" value="1"/>
</dbReference>
<dbReference type="RefSeq" id="WP_100288599.1">
    <property type="nucleotide sequence ID" value="NZ_PHHA01000009.1"/>
</dbReference>
<evidence type="ECO:0000256" key="6">
    <source>
        <dbReference type="ARBA" id="ARBA00047939"/>
    </source>
</evidence>
<dbReference type="InterPro" id="IPR036597">
    <property type="entry name" value="Fido-like_dom_sf"/>
</dbReference>
<dbReference type="EC" id="2.7.7.108" evidence="5"/>
<evidence type="ECO:0000256" key="7">
    <source>
        <dbReference type="ARBA" id="ARBA00048696"/>
    </source>
</evidence>
<keyword evidence="1" id="KW-0808">Transferase</keyword>